<dbReference type="InterPro" id="IPR025491">
    <property type="entry name" value="DUF4382"/>
</dbReference>
<reference evidence="2" key="1">
    <citation type="submission" date="2022-04" db="EMBL/GenBank/DDBJ databases">
        <authorList>
            <person name="Ren T."/>
        </authorList>
    </citation>
    <scope>NUCLEOTIDE SEQUENCE</scope>
    <source>
        <strain evidence="2">F63249</strain>
    </source>
</reference>
<dbReference type="RefSeq" id="WP_248412417.1">
    <property type="nucleotide sequence ID" value="NZ_JALPQF010000005.1"/>
</dbReference>
<keyword evidence="3" id="KW-1185">Reference proteome</keyword>
<comment type="caution">
    <text evidence="2">The sequence shown here is derived from an EMBL/GenBank/DDBJ whole genome shotgun (WGS) entry which is preliminary data.</text>
</comment>
<evidence type="ECO:0000313" key="3">
    <source>
        <dbReference type="Proteomes" id="UP001203687"/>
    </source>
</evidence>
<sequence length="190" mass="21850">MKYFKSHYATIYSIIILLFMTSCSKEYDTETYDNSSLVTIKLQGTESIYSKVNIEIIDVQFRVLEDENDPNAWISLNTVNTGIHNLTDITDNQVVTLVDFEEVPSEFIYNIKLVLGDHNTVVKNGVEYELDMSPESENTSVNIVEKQLISNKLYDFVIEFNLDESIEMSSEGNANLKPKMNTLMRLFNLF</sequence>
<name>A0ABT0H7D4_9FLAO</name>
<gene>
    <name evidence="2" type="ORF">MUY34_06485</name>
</gene>
<proteinExistence type="predicted"/>
<dbReference type="EMBL" id="JALPQF010000005">
    <property type="protein sequence ID" value="MCK8480261.1"/>
    <property type="molecule type" value="Genomic_DNA"/>
</dbReference>
<organism evidence="2 3">
    <name type="scientific">Psychroserpens algicola</name>
    <dbReference type="NCBI Taxonomy" id="1719034"/>
    <lineage>
        <taxon>Bacteria</taxon>
        <taxon>Pseudomonadati</taxon>
        <taxon>Bacteroidota</taxon>
        <taxon>Flavobacteriia</taxon>
        <taxon>Flavobacteriales</taxon>
        <taxon>Flavobacteriaceae</taxon>
        <taxon>Psychroserpens</taxon>
    </lineage>
</organism>
<evidence type="ECO:0000313" key="2">
    <source>
        <dbReference type="EMBL" id="MCK8480261.1"/>
    </source>
</evidence>
<accession>A0ABT0H7D4</accession>
<dbReference type="PROSITE" id="PS51257">
    <property type="entry name" value="PROKAR_LIPOPROTEIN"/>
    <property type="match status" value="1"/>
</dbReference>
<evidence type="ECO:0000259" key="1">
    <source>
        <dbReference type="Pfam" id="PF14321"/>
    </source>
</evidence>
<dbReference type="Proteomes" id="UP001203687">
    <property type="component" value="Unassembled WGS sequence"/>
</dbReference>
<feature type="domain" description="DUF4382" evidence="1">
    <location>
        <begin position="47"/>
        <end position="178"/>
    </location>
</feature>
<dbReference type="Pfam" id="PF14321">
    <property type="entry name" value="DUF4382"/>
    <property type="match status" value="1"/>
</dbReference>
<protein>
    <submittedName>
        <fullName evidence="2">DUF4382 domain-containing protein</fullName>
    </submittedName>
</protein>